<comment type="similarity">
    <text evidence="2">Belongs to the membrane fusion protein (MFP) (TC 8.A.1) family.</text>
</comment>
<evidence type="ECO:0000259" key="5">
    <source>
        <dbReference type="Pfam" id="PF25917"/>
    </source>
</evidence>
<comment type="caution">
    <text evidence="8">The sequence shown here is derived from an EMBL/GenBank/DDBJ whole genome shotgun (WGS) entry which is preliminary data.</text>
</comment>
<dbReference type="Pfam" id="PF25876">
    <property type="entry name" value="HH_MFP_RND"/>
    <property type="match status" value="1"/>
</dbReference>
<dbReference type="Gene3D" id="2.40.50.100">
    <property type="match status" value="1"/>
</dbReference>
<feature type="domain" description="Multidrug resistance protein MdtA-like C-terminal permuted SH3" evidence="7">
    <location>
        <begin position="316"/>
        <end position="375"/>
    </location>
</feature>
<evidence type="ECO:0000256" key="1">
    <source>
        <dbReference type="ARBA" id="ARBA00004196"/>
    </source>
</evidence>
<dbReference type="GO" id="GO:0022857">
    <property type="term" value="F:transmembrane transporter activity"/>
    <property type="evidence" value="ECO:0007669"/>
    <property type="project" value="InterPro"/>
</dbReference>
<name>A0A158JD29_9BURK</name>
<dbReference type="Pfam" id="PF25944">
    <property type="entry name" value="Beta-barrel_RND"/>
    <property type="match status" value="1"/>
</dbReference>
<dbReference type="AlphaFoldDB" id="A0A158JD29"/>
<evidence type="ECO:0000259" key="4">
    <source>
        <dbReference type="Pfam" id="PF25876"/>
    </source>
</evidence>
<protein>
    <submittedName>
        <fullName evidence="8">RND family acriflavine resistance protein A</fullName>
    </submittedName>
</protein>
<feature type="domain" description="Multidrug resistance protein MdtA-like beta-barrel" evidence="6">
    <location>
        <begin position="221"/>
        <end position="308"/>
    </location>
</feature>
<evidence type="ECO:0000259" key="6">
    <source>
        <dbReference type="Pfam" id="PF25944"/>
    </source>
</evidence>
<dbReference type="InterPro" id="IPR058627">
    <property type="entry name" value="MdtA-like_C"/>
</dbReference>
<feature type="region of interest" description="Disordered" evidence="3">
    <location>
        <begin position="395"/>
        <end position="415"/>
    </location>
</feature>
<dbReference type="NCBIfam" id="TIGR01730">
    <property type="entry name" value="RND_mfp"/>
    <property type="match status" value="1"/>
</dbReference>
<organism evidence="8 9">
    <name type="scientific">Caballeronia telluris</name>
    <dbReference type="NCBI Taxonomy" id="326475"/>
    <lineage>
        <taxon>Bacteria</taxon>
        <taxon>Pseudomonadati</taxon>
        <taxon>Pseudomonadota</taxon>
        <taxon>Betaproteobacteria</taxon>
        <taxon>Burkholderiales</taxon>
        <taxon>Burkholderiaceae</taxon>
        <taxon>Caballeronia</taxon>
    </lineage>
</organism>
<evidence type="ECO:0000256" key="2">
    <source>
        <dbReference type="ARBA" id="ARBA00009477"/>
    </source>
</evidence>
<feature type="domain" description="Multidrug resistance protein MdtA-like alpha-helical hairpin" evidence="4">
    <location>
        <begin position="115"/>
        <end position="184"/>
    </location>
</feature>
<keyword evidence="9" id="KW-1185">Reference proteome</keyword>
<dbReference type="GO" id="GO:0046677">
    <property type="term" value="P:response to antibiotic"/>
    <property type="evidence" value="ECO:0007669"/>
    <property type="project" value="TreeGrafter"/>
</dbReference>
<evidence type="ECO:0000259" key="7">
    <source>
        <dbReference type="Pfam" id="PF25967"/>
    </source>
</evidence>
<gene>
    <name evidence="8" type="ORF">AWB66_04140</name>
</gene>
<comment type="subcellular location">
    <subcellularLocation>
        <location evidence="1">Cell envelope</location>
    </subcellularLocation>
</comment>
<accession>A0A158JD29</accession>
<dbReference type="Gene3D" id="2.40.420.20">
    <property type="match status" value="1"/>
</dbReference>
<dbReference type="InterPro" id="IPR058625">
    <property type="entry name" value="MdtA-like_BSH"/>
</dbReference>
<dbReference type="GO" id="GO:0005886">
    <property type="term" value="C:plasma membrane"/>
    <property type="evidence" value="ECO:0007669"/>
    <property type="project" value="TreeGrafter"/>
</dbReference>
<dbReference type="Gene3D" id="2.40.30.170">
    <property type="match status" value="1"/>
</dbReference>
<dbReference type="STRING" id="326475.AWB66_04140"/>
<dbReference type="EMBL" id="FCNZ02000016">
    <property type="protein sequence ID" value="SAL66764.1"/>
    <property type="molecule type" value="Genomic_DNA"/>
</dbReference>
<dbReference type="InterPro" id="IPR006143">
    <property type="entry name" value="RND_pump_MFP"/>
</dbReference>
<proteinExistence type="inferred from homology"/>
<dbReference type="PANTHER" id="PTHR30158">
    <property type="entry name" value="ACRA/E-RELATED COMPONENT OF DRUG EFFLUX TRANSPORTER"/>
    <property type="match status" value="1"/>
</dbReference>
<dbReference type="InterPro" id="IPR058626">
    <property type="entry name" value="MdtA-like_b-barrel"/>
</dbReference>
<sequence length="415" mass="44395">MVSSPPRIITMATIKSIATVAVTGAALVAVCLVSGCKKAPATPERAPSDVTVLTVSANDTPVTFEFVAQTQSSREVEIRARVEGFLDKRLYVEGSLVHAGQTLFQMDRRPFEAALQTAKGQLAQQQARLTVTKANLARVRPLVEQNAVSKKDLDDAVGNEKEAEAAVIAAQGQVQTAQLNLSYTTITTPLTGLSSYARKQEGSYVTPGESGLLTYVAQLDPIWVNFSLSENEVLRYRDQEAKGQLKFPASRDFEVEVVLADGSVFPKRGRINFLDPSYSKETGTFLVRAVLPNSQGILRPGQFVRARVYGATRPGAILVPQRAVLQGARSHYVWLVDKDGKTAKEQVVEVGDWYGDNWFVTAGLRAGDRVVVDGAIRVAQGLPIKVTGDATLAPPASDAIARPSGASAGSGAAAK</sequence>
<dbReference type="Pfam" id="PF25917">
    <property type="entry name" value="BSH_RND"/>
    <property type="match status" value="1"/>
</dbReference>
<dbReference type="Proteomes" id="UP000054717">
    <property type="component" value="Unassembled WGS sequence"/>
</dbReference>
<dbReference type="GO" id="GO:0030313">
    <property type="term" value="C:cell envelope"/>
    <property type="evidence" value="ECO:0007669"/>
    <property type="project" value="UniProtKB-SubCell"/>
</dbReference>
<evidence type="ECO:0000313" key="8">
    <source>
        <dbReference type="EMBL" id="SAL66764.1"/>
    </source>
</evidence>
<dbReference type="InterPro" id="IPR058624">
    <property type="entry name" value="MdtA-like_HH"/>
</dbReference>
<feature type="compositionally biased region" description="Low complexity" evidence="3">
    <location>
        <begin position="404"/>
        <end position="415"/>
    </location>
</feature>
<dbReference type="SUPFAM" id="SSF111369">
    <property type="entry name" value="HlyD-like secretion proteins"/>
    <property type="match status" value="1"/>
</dbReference>
<evidence type="ECO:0000313" key="9">
    <source>
        <dbReference type="Proteomes" id="UP000054717"/>
    </source>
</evidence>
<dbReference type="Pfam" id="PF25967">
    <property type="entry name" value="RND-MFP_C"/>
    <property type="match status" value="1"/>
</dbReference>
<reference evidence="8" key="1">
    <citation type="submission" date="2016-01" db="EMBL/GenBank/DDBJ databases">
        <authorList>
            <person name="Peeters Charlotte."/>
        </authorList>
    </citation>
    <scope>NUCLEOTIDE SEQUENCE</scope>
    <source>
        <strain evidence="8">LMG 22936</strain>
    </source>
</reference>
<evidence type="ECO:0000256" key="3">
    <source>
        <dbReference type="SAM" id="MobiDB-lite"/>
    </source>
</evidence>
<feature type="domain" description="Multidrug resistance protein MdtA-like barrel-sandwich hybrid" evidence="5">
    <location>
        <begin position="74"/>
        <end position="210"/>
    </location>
</feature>
<dbReference type="Gene3D" id="1.10.287.470">
    <property type="entry name" value="Helix hairpin bin"/>
    <property type="match status" value="1"/>
</dbReference>